<dbReference type="Ensembl" id="ENSOKIT00005003143.1">
    <property type="protein sequence ID" value="ENSOKIP00005002979.1"/>
    <property type="gene ID" value="ENSOKIG00005001401.1"/>
</dbReference>
<name>A0A8C7CNU9_ONCKI</name>
<proteinExistence type="predicted"/>
<protein>
    <submittedName>
        <fullName evidence="1">Uncharacterized protein</fullName>
    </submittedName>
</protein>
<evidence type="ECO:0000313" key="1">
    <source>
        <dbReference type="Ensembl" id="ENSOKIP00005002979.1"/>
    </source>
</evidence>
<dbReference type="AlphaFoldDB" id="A0A8C7CNU9"/>
<sequence length="104" mass="11953">MECCVAKPSPLSFEECLWWSIGYCKNVLSFTVLPTRDSPRFCQWLAAVNNDAVTKDYQRDFQAKLMGNQFQGQLRSDAIPLTFFRHNKTEESQLEVTMLAILLA</sequence>
<organism evidence="1 2">
    <name type="scientific">Oncorhynchus kisutch</name>
    <name type="common">Coho salmon</name>
    <name type="synonym">Salmo kisutch</name>
    <dbReference type="NCBI Taxonomy" id="8019"/>
    <lineage>
        <taxon>Eukaryota</taxon>
        <taxon>Metazoa</taxon>
        <taxon>Chordata</taxon>
        <taxon>Craniata</taxon>
        <taxon>Vertebrata</taxon>
        <taxon>Euteleostomi</taxon>
        <taxon>Actinopterygii</taxon>
        <taxon>Neopterygii</taxon>
        <taxon>Teleostei</taxon>
        <taxon>Protacanthopterygii</taxon>
        <taxon>Salmoniformes</taxon>
        <taxon>Salmonidae</taxon>
        <taxon>Salmoninae</taxon>
        <taxon>Oncorhynchus</taxon>
    </lineage>
</organism>
<accession>A0A8C7CNU9</accession>
<reference evidence="1" key="1">
    <citation type="submission" date="2025-08" db="UniProtKB">
        <authorList>
            <consortium name="Ensembl"/>
        </authorList>
    </citation>
    <scope>IDENTIFICATION</scope>
</reference>
<evidence type="ECO:0000313" key="2">
    <source>
        <dbReference type="Proteomes" id="UP000694557"/>
    </source>
</evidence>
<keyword evidence="2" id="KW-1185">Reference proteome</keyword>
<dbReference type="Proteomes" id="UP000694557">
    <property type="component" value="Unassembled WGS sequence"/>
</dbReference>
<reference evidence="1" key="2">
    <citation type="submission" date="2025-09" db="UniProtKB">
        <authorList>
            <consortium name="Ensembl"/>
        </authorList>
    </citation>
    <scope>IDENTIFICATION</scope>
</reference>